<accession>A0A1D3CTI0</accession>
<dbReference type="SUPFAM" id="SSF50978">
    <property type="entry name" value="WD40 repeat-like"/>
    <property type="match status" value="1"/>
</dbReference>
<keyword evidence="1" id="KW-0732">Signal</keyword>
<feature type="chain" id="PRO_5008913891" evidence="1">
    <location>
        <begin position="19"/>
        <end position="408"/>
    </location>
</feature>
<dbReference type="AlphaFoldDB" id="A0A1D3CTI0"/>
<proteinExistence type="predicted"/>
<evidence type="ECO:0000256" key="1">
    <source>
        <dbReference type="SAM" id="SignalP"/>
    </source>
</evidence>
<protein>
    <submittedName>
        <fullName evidence="2">WD-40 repeat-containing protein</fullName>
    </submittedName>
</protein>
<evidence type="ECO:0000313" key="2">
    <source>
        <dbReference type="EMBL" id="OEH74506.1"/>
    </source>
</evidence>
<keyword evidence="3" id="KW-1185">Reference proteome</keyword>
<gene>
    <name evidence="2" type="ORF">cyc_00615</name>
</gene>
<dbReference type="VEuPathDB" id="ToxoDB:LOC34617758"/>
<dbReference type="InterPro" id="IPR036322">
    <property type="entry name" value="WD40_repeat_dom_sf"/>
</dbReference>
<dbReference type="Proteomes" id="UP000095192">
    <property type="component" value="Unassembled WGS sequence"/>
</dbReference>
<dbReference type="InterPro" id="IPR015943">
    <property type="entry name" value="WD40/YVTN_repeat-like_dom_sf"/>
</dbReference>
<reference evidence="2 3" key="1">
    <citation type="journal article" date="2016" name="BMC Genomics">
        <title>Comparative genomics reveals Cyclospora cayetanensis possesses coccidia-like metabolism and invasion components but unique surface antigens.</title>
        <authorList>
            <person name="Liu S."/>
            <person name="Wang L."/>
            <person name="Zheng H."/>
            <person name="Xu Z."/>
            <person name="Roellig D.M."/>
            <person name="Li N."/>
            <person name="Frace M.A."/>
            <person name="Tang K."/>
            <person name="Arrowood M.J."/>
            <person name="Moss D.M."/>
            <person name="Zhang L."/>
            <person name="Feng Y."/>
            <person name="Xiao L."/>
        </authorList>
    </citation>
    <scope>NUCLEOTIDE SEQUENCE [LARGE SCALE GENOMIC DNA]</scope>
    <source>
        <strain evidence="2 3">CHN_HEN01</strain>
    </source>
</reference>
<dbReference type="VEuPathDB" id="ToxoDB:cyc_00615"/>
<name>A0A1D3CTI0_9EIME</name>
<feature type="signal peptide" evidence="1">
    <location>
        <begin position="1"/>
        <end position="18"/>
    </location>
</feature>
<dbReference type="InParanoid" id="A0A1D3CTI0"/>
<comment type="caution">
    <text evidence="2">The sequence shown here is derived from an EMBL/GenBank/DDBJ whole genome shotgun (WGS) entry which is preliminary data.</text>
</comment>
<organism evidence="2 3">
    <name type="scientific">Cyclospora cayetanensis</name>
    <dbReference type="NCBI Taxonomy" id="88456"/>
    <lineage>
        <taxon>Eukaryota</taxon>
        <taxon>Sar</taxon>
        <taxon>Alveolata</taxon>
        <taxon>Apicomplexa</taxon>
        <taxon>Conoidasida</taxon>
        <taxon>Coccidia</taxon>
        <taxon>Eucoccidiorida</taxon>
        <taxon>Eimeriorina</taxon>
        <taxon>Eimeriidae</taxon>
        <taxon>Cyclospora</taxon>
    </lineage>
</organism>
<dbReference type="Gene3D" id="2.130.10.10">
    <property type="entry name" value="YVTN repeat-like/Quinoprotein amine dehydrogenase"/>
    <property type="match status" value="1"/>
</dbReference>
<sequence>MPPSCATVSVRLLRLVTAFFVLEALRSFLPLSEVAFQKRVLENVFLGFFEGGRRARAPRGVRGKGKEGILLNWRESSVLALELLNVFCFFRGSADFAVDGSLLLIAAVGGAEGGSAKLLIVDLKAGSVARVYDCPEGGVSSVRFVANSTAECLLGGGEGESAFSVQGILFACGVYWKIDSFWPIPSPHLLPFCPSMPVPVASETADPFLWERTAFWRDIPSLTGAEGLLAHPRERLFLASCTNGAVFLFDMKELHPLASMQCNNPRPCIAFDLDGLVFAVARSPTHVHLVNSELTDLSLCFSPDGEVIAVATNRQQLLLVNAFEGHTMAELCEAVPDDPPSAWLCTPSFSGNSLLLFWSKDTSLYVFLAGAVAALWQPAQQSTVVLTKGVVGVGRDPSEQCEGSRKAL</sequence>
<dbReference type="EMBL" id="JROU02002018">
    <property type="protein sequence ID" value="OEH74506.1"/>
    <property type="molecule type" value="Genomic_DNA"/>
</dbReference>
<evidence type="ECO:0000313" key="3">
    <source>
        <dbReference type="Proteomes" id="UP000095192"/>
    </source>
</evidence>